<accession>A0A166N844</accession>
<organism evidence="1 2">
    <name type="scientific">Exidia glandulosa HHB12029</name>
    <dbReference type="NCBI Taxonomy" id="1314781"/>
    <lineage>
        <taxon>Eukaryota</taxon>
        <taxon>Fungi</taxon>
        <taxon>Dikarya</taxon>
        <taxon>Basidiomycota</taxon>
        <taxon>Agaricomycotina</taxon>
        <taxon>Agaricomycetes</taxon>
        <taxon>Auriculariales</taxon>
        <taxon>Exidiaceae</taxon>
        <taxon>Exidia</taxon>
    </lineage>
</organism>
<keyword evidence="2" id="KW-1185">Reference proteome</keyword>
<gene>
    <name evidence="1" type="ORF">EXIGLDRAFT_498408</name>
</gene>
<name>A0A166N844_EXIGL</name>
<reference evidence="1 2" key="1">
    <citation type="journal article" date="2016" name="Mol. Biol. Evol.">
        <title>Comparative Genomics of Early-Diverging Mushroom-Forming Fungi Provides Insights into the Origins of Lignocellulose Decay Capabilities.</title>
        <authorList>
            <person name="Nagy L.G."/>
            <person name="Riley R."/>
            <person name="Tritt A."/>
            <person name="Adam C."/>
            <person name="Daum C."/>
            <person name="Floudas D."/>
            <person name="Sun H."/>
            <person name="Yadav J.S."/>
            <person name="Pangilinan J."/>
            <person name="Larsson K.H."/>
            <person name="Matsuura K."/>
            <person name="Barry K."/>
            <person name="Labutti K."/>
            <person name="Kuo R."/>
            <person name="Ohm R.A."/>
            <person name="Bhattacharya S.S."/>
            <person name="Shirouzu T."/>
            <person name="Yoshinaga Y."/>
            <person name="Martin F.M."/>
            <person name="Grigoriev I.V."/>
            <person name="Hibbett D.S."/>
        </authorList>
    </citation>
    <scope>NUCLEOTIDE SEQUENCE [LARGE SCALE GENOMIC DNA]</scope>
    <source>
        <strain evidence="1 2">HHB12029</strain>
    </source>
</reference>
<proteinExistence type="predicted"/>
<dbReference type="InParanoid" id="A0A166N844"/>
<evidence type="ECO:0000313" key="1">
    <source>
        <dbReference type="EMBL" id="KZV78862.1"/>
    </source>
</evidence>
<dbReference type="Proteomes" id="UP000077266">
    <property type="component" value="Unassembled WGS sequence"/>
</dbReference>
<sequence length="163" mass="18113">MAIPWHFLYAVCGRRLGVREDRGQLDLRYNAEGVGAVNERWSTRRYQPSGRAHLIIHAIPMVLACLRTPGFVAPETAVWTSVTKKTLGVYVGDVALGEATHLWIGRSAQTRTQLSGVQSVLFCGYCGWKTCLIVFQTRCVGLRVQAGCWMRYTVLGPLRCGAQ</sequence>
<protein>
    <submittedName>
        <fullName evidence="1">Uncharacterized protein</fullName>
    </submittedName>
</protein>
<dbReference type="AlphaFoldDB" id="A0A166N844"/>
<evidence type="ECO:0000313" key="2">
    <source>
        <dbReference type="Proteomes" id="UP000077266"/>
    </source>
</evidence>
<dbReference type="EMBL" id="KV426738">
    <property type="protein sequence ID" value="KZV78862.1"/>
    <property type="molecule type" value="Genomic_DNA"/>
</dbReference>